<dbReference type="PANTHER" id="PTHR23268">
    <property type="entry name" value="T-CELL RECEPTOR BETA CHAIN"/>
    <property type="match status" value="1"/>
</dbReference>
<dbReference type="Ensembl" id="ENSEEET00000007063.2">
    <property type="protein sequence ID" value="ENSEEEP00000006964.2"/>
    <property type="gene ID" value="ENSEEEG00000003668.2"/>
</dbReference>
<name>A0A4W4E511_ELEEL</name>
<evidence type="ECO:0000256" key="1">
    <source>
        <dbReference type="ARBA" id="ARBA00022729"/>
    </source>
</evidence>
<dbReference type="Proteomes" id="UP000314983">
    <property type="component" value="Chromosome 13"/>
</dbReference>
<organism evidence="4 5">
    <name type="scientific">Electrophorus electricus</name>
    <name type="common">Electric eel</name>
    <name type="synonym">Gymnotus electricus</name>
    <dbReference type="NCBI Taxonomy" id="8005"/>
    <lineage>
        <taxon>Eukaryota</taxon>
        <taxon>Metazoa</taxon>
        <taxon>Chordata</taxon>
        <taxon>Craniata</taxon>
        <taxon>Vertebrata</taxon>
        <taxon>Euteleostomi</taxon>
        <taxon>Actinopterygii</taxon>
        <taxon>Neopterygii</taxon>
        <taxon>Teleostei</taxon>
        <taxon>Ostariophysi</taxon>
        <taxon>Gymnotiformes</taxon>
        <taxon>Gymnotoidei</taxon>
        <taxon>Gymnotidae</taxon>
        <taxon>Electrophorus</taxon>
    </lineage>
</organism>
<dbReference type="PANTHER" id="PTHR23268:SF124">
    <property type="entry name" value="IG-LIKE DOMAIN-CONTAINING PROTEIN"/>
    <property type="match status" value="1"/>
</dbReference>
<keyword evidence="1" id="KW-0732">Signal</keyword>
<dbReference type="SMART" id="SM00406">
    <property type="entry name" value="IGv"/>
    <property type="match status" value="1"/>
</dbReference>
<dbReference type="InterPro" id="IPR013783">
    <property type="entry name" value="Ig-like_fold"/>
</dbReference>
<dbReference type="InterPro" id="IPR036179">
    <property type="entry name" value="Ig-like_dom_sf"/>
</dbReference>
<reference evidence="5" key="2">
    <citation type="journal article" date="2017" name="Sci. Adv.">
        <title>A tail of two voltages: Proteomic comparison of the three electric organs of the electric eel.</title>
        <authorList>
            <person name="Traeger L.L."/>
            <person name="Sabat G."/>
            <person name="Barrett-Wilt G.A."/>
            <person name="Wells G.B."/>
            <person name="Sussman M.R."/>
        </authorList>
    </citation>
    <scope>NUCLEOTIDE SEQUENCE [LARGE SCALE GENOMIC DNA]</scope>
</reference>
<dbReference type="Pfam" id="PF07686">
    <property type="entry name" value="V-set"/>
    <property type="match status" value="1"/>
</dbReference>
<reference evidence="5" key="1">
    <citation type="journal article" date="2014" name="Science">
        <title>Nonhuman genetics. Genomic basis for the convergent evolution of electric organs.</title>
        <authorList>
            <person name="Gallant J.R."/>
            <person name="Traeger L.L."/>
            <person name="Volkening J.D."/>
            <person name="Moffett H."/>
            <person name="Chen P.H."/>
            <person name="Novina C.D."/>
            <person name="Phillips G.N.Jr."/>
            <person name="Anand R."/>
            <person name="Wells G.B."/>
            <person name="Pinch M."/>
            <person name="Guth R."/>
            <person name="Unguez G.A."/>
            <person name="Albert J.S."/>
            <person name="Zakon H.H."/>
            <person name="Samanta M.P."/>
            <person name="Sussman M.R."/>
        </authorList>
    </citation>
    <scope>NUCLEOTIDE SEQUENCE [LARGE SCALE GENOMIC DNA]</scope>
</reference>
<dbReference type="AlphaFoldDB" id="A0A4W4E511"/>
<dbReference type="InterPro" id="IPR050413">
    <property type="entry name" value="TCR_beta_variable"/>
</dbReference>
<evidence type="ECO:0000313" key="4">
    <source>
        <dbReference type="Ensembl" id="ENSEEEP00000006964.2"/>
    </source>
</evidence>
<dbReference type="GO" id="GO:0002376">
    <property type="term" value="P:immune system process"/>
    <property type="evidence" value="ECO:0007669"/>
    <property type="project" value="UniProtKB-KW"/>
</dbReference>
<evidence type="ECO:0000256" key="2">
    <source>
        <dbReference type="ARBA" id="ARBA00022859"/>
    </source>
</evidence>
<dbReference type="GeneTree" id="ENSGT00940000166007"/>
<dbReference type="Gene3D" id="2.60.40.10">
    <property type="entry name" value="Immunoglobulins"/>
    <property type="match status" value="1"/>
</dbReference>
<feature type="domain" description="Ig-like" evidence="3">
    <location>
        <begin position="34"/>
        <end position="116"/>
    </location>
</feature>
<dbReference type="GO" id="GO:0007166">
    <property type="term" value="P:cell surface receptor signaling pathway"/>
    <property type="evidence" value="ECO:0007669"/>
    <property type="project" value="TreeGrafter"/>
</dbReference>
<dbReference type="InterPro" id="IPR013106">
    <property type="entry name" value="Ig_V-set"/>
</dbReference>
<dbReference type="SUPFAM" id="SSF48726">
    <property type="entry name" value="Immunoglobulin"/>
    <property type="match status" value="1"/>
</dbReference>
<proteinExistence type="predicted"/>
<accession>A0A4W4E511</accession>
<reference evidence="4" key="3">
    <citation type="submission" date="2020-05" db="EMBL/GenBank/DDBJ databases">
        <title>Electrophorus electricus (electric eel) genome, fEleEle1, primary haplotype.</title>
        <authorList>
            <person name="Myers G."/>
            <person name="Meyer A."/>
            <person name="Fedrigo O."/>
            <person name="Formenti G."/>
            <person name="Rhie A."/>
            <person name="Tracey A."/>
            <person name="Sims Y."/>
            <person name="Jarvis E.D."/>
        </authorList>
    </citation>
    <scope>NUCLEOTIDE SEQUENCE [LARGE SCALE GENOMIC DNA]</scope>
</reference>
<reference evidence="4" key="4">
    <citation type="submission" date="2025-08" db="UniProtKB">
        <authorList>
            <consortium name="Ensembl"/>
        </authorList>
    </citation>
    <scope>IDENTIFICATION</scope>
</reference>
<keyword evidence="2" id="KW-0391">Immunity</keyword>
<protein>
    <recommendedName>
        <fullName evidence="3">Ig-like domain-containing protein</fullName>
    </recommendedName>
</protein>
<dbReference type="PROSITE" id="PS50835">
    <property type="entry name" value="IG_LIKE"/>
    <property type="match status" value="1"/>
</dbReference>
<dbReference type="InterPro" id="IPR007110">
    <property type="entry name" value="Ig-like_dom"/>
</dbReference>
<evidence type="ECO:0000259" key="3">
    <source>
        <dbReference type="PROSITE" id="PS50835"/>
    </source>
</evidence>
<reference evidence="4" key="5">
    <citation type="submission" date="2025-09" db="UniProtKB">
        <authorList>
            <consortium name="Ensembl"/>
        </authorList>
    </citation>
    <scope>IDENTIFICATION</scope>
</reference>
<sequence length="172" mass="19241">MISTSLIAELLSTLSIQQSPPHVLQRPDQREAKLGCSHGDSNYPYMYWYQQKSGSLVLIGMLQYGRATPEDNFKARFDITGNSVGGAFLVISNITSLDSGVYFCAASRHSHTPPISPHQKLYILPTLKSFMLKTISLLLLTGEKYSLYLSSKERMCSLQEANIFIFFSSFSI</sequence>
<keyword evidence="5" id="KW-1185">Reference proteome</keyword>
<dbReference type="OMA" id="NCAINNI"/>
<dbReference type="GO" id="GO:0005886">
    <property type="term" value="C:plasma membrane"/>
    <property type="evidence" value="ECO:0007669"/>
    <property type="project" value="TreeGrafter"/>
</dbReference>
<evidence type="ECO:0000313" key="5">
    <source>
        <dbReference type="Proteomes" id="UP000314983"/>
    </source>
</evidence>